<accession>A0AA39HS19</accession>
<name>A0AA39HS19_9BILA</name>
<dbReference type="Gene3D" id="3.40.570.10">
    <property type="entry name" value="Extracellular Endonuclease, subunit A"/>
    <property type="match status" value="1"/>
</dbReference>
<evidence type="ECO:0000313" key="6">
    <source>
        <dbReference type="Proteomes" id="UP001175271"/>
    </source>
</evidence>
<keyword evidence="2" id="KW-0325">Glycoprotein</keyword>
<gene>
    <name evidence="5" type="ORF">QR680_005430</name>
</gene>
<dbReference type="Proteomes" id="UP001175271">
    <property type="component" value="Unassembled WGS sequence"/>
</dbReference>
<keyword evidence="3" id="KW-0812">Transmembrane</keyword>
<keyword evidence="3" id="KW-0472">Membrane</keyword>
<dbReference type="EMBL" id="JAUCMV010000003">
    <property type="protein sequence ID" value="KAK0411010.1"/>
    <property type="molecule type" value="Genomic_DNA"/>
</dbReference>
<dbReference type="GO" id="GO:0055120">
    <property type="term" value="C:striated muscle dense body"/>
    <property type="evidence" value="ECO:0007669"/>
    <property type="project" value="TreeGrafter"/>
</dbReference>
<dbReference type="InterPro" id="IPR044929">
    <property type="entry name" value="DNA/RNA_non-sp_Endonuclease_sf"/>
</dbReference>
<dbReference type="SMART" id="SM00477">
    <property type="entry name" value="NUC"/>
    <property type="match status" value="1"/>
</dbReference>
<keyword evidence="1" id="KW-0378">Hydrolase</keyword>
<dbReference type="PANTHER" id="PTHR10151:SF114">
    <property type="entry name" value="ECTONUCLEOTIDE PYROPHOSPHATASE_PHOSPHODIESTERASE C27A7.3"/>
    <property type="match status" value="1"/>
</dbReference>
<dbReference type="CDD" id="cd16018">
    <property type="entry name" value="Enpp"/>
    <property type="match status" value="1"/>
</dbReference>
<protein>
    <recommendedName>
        <fullName evidence="4">ENPP1-3/EXOG-like endonuclease/phosphodiesterase domain-containing protein</fullName>
    </recommendedName>
</protein>
<dbReference type="SUPFAM" id="SSF53649">
    <property type="entry name" value="Alkaline phosphatase-like"/>
    <property type="match status" value="1"/>
</dbReference>
<dbReference type="Gene3D" id="3.40.720.10">
    <property type="entry name" value="Alkaline Phosphatase, subunit A"/>
    <property type="match status" value="1"/>
</dbReference>
<dbReference type="GO" id="GO:0031674">
    <property type="term" value="C:I band"/>
    <property type="evidence" value="ECO:0007669"/>
    <property type="project" value="TreeGrafter"/>
</dbReference>
<dbReference type="GO" id="GO:0003676">
    <property type="term" value="F:nucleic acid binding"/>
    <property type="evidence" value="ECO:0007669"/>
    <property type="project" value="InterPro"/>
</dbReference>
<dbReference type="Gene3D" id="3.30.1360.180">
    <property type="match status" value="1"/>
</dbReference>
<keyword evidence="6" id="KW-1185">Reference proteome</keyword>
<keyword evidence="3" id="KW-1133">Transmembrane helix</keyword>
<sequence>MMYRLLRVFPPDEHDRRPSINSVPKSFPLSPTSRALQMTTLPGETFRMDLKDSVVSLERPKSEHHRLKLILLGTVAFLLLLVAIALVVLIFVLITRSPEGETTEFYNLDRGWQASCQRRCSKKFSTPPLLLISFDGFQAGYLSRNLSPAIKSIFDCGSKADYIFPSYPSITFPNHYTIITGLYPESHGIVTNAFFDGSVRGESTFTKGSKNPDWYGGEPLWNTLRKQGRNASSFFWPGSEVPIQGMPPPAFLPYNSTVPFSQRVDQVVKWLLDPSGEMSFISIYFDEPDSSGHQGGPISDKVNSAIIYVDAMLNYLMSELDRNGLVGCVNVVIVSDHGMQSVREDQKVYYDDFLDISDPNVKVFDSSIGRVQLVDEAKTNLSALLSSEFLKCQKGDFFRVYDRHSTPMCLHYTDNKRIGAILLDPSEGTEFYIDRGHPWSGKGDHGYDNRLKSMRAIFGAFGPSIRSGVTVPPFQNIELYNFFANLLELPISAPNNGTKGTLDTLLVNPPKREETNMTTVPDCEEQPKTFSCGHVCPTVEFARSASGSCRSVPKLRVPSVLSNDALCAIDLCNASLLFDRRLKSSKMAVSILDTPIRNVDHRSDCRIAVSAFSNEEHLRNCSEMNRKPSLILFSDDDDYRFVVDAQLQADPKFVKPNGIWEKFLKLIKKYRKHYRRLIMFSGPIYNFNSGRNAPSEDDVSRRSNASSPTHIFVILFRCADGLWTSSGVSCSNPGNSRVISFLLPTIPEDYNCLDSDEYLFHHTARVRDIELATGLEFFADRDLFDAAMAIRLRTALPEELWQRELSER</sequence>
<dbReference type="Pfam" id="PF01663">
    <property type="entry name" value="Phosphodiest"/>
    <property type="match status" value="1"/>
</dbReference>
<dbReference type="GO" id="GO:0016529">
    <property type="term" value="C:sarcoplasmic reticulum"/>
    <property type="evidence" value="ECO:0007669"/>
    <property type="project" value="TreeGrafter"/>
</dbReference>
<comment type="caution">
    <text evidence="5">The sequence shown here is derived from an EMBL/GenBank/DDBJ whole genome shotgun (WGS) entry which is preliminary data.</text>
</comment>
<reference evidence="5" key="1">
    <citation type="submission" date="2023-06" db="EMBL/GenBank/DDBJ databases">
        <title>Genomic analysis of the entomopathogenic nematode Steinernema hermaphroditum.</title>
        <authorList>
            <person name="Schwarz E.M."/>
            <person name="Heppert J.K."/>
            <person name="Baniya A."/>
            <person name="Schwartz H.T."/>
            <person name="Tan C.-H."/>
            <person name="Antoshechkin I."/>
            <person name="Sternberg P.W."/>
            <person name="Goodrich-Blair H."/>
            <person name="Dillman A.R."/>
        </authorList>
    </citation>
    <scope>NUCLEOTIDE SEQUENCE</scope>
    <source>
        <strain evidence="5">PS9179</strain>
        <tissue evidence="5">Whole animal</tissue>
    </source>
</reference>
<feature type="domain" description="ENPP1-3/EXOG-like endonuclease/phosphodiesterase" evidence="4">
    <location>
        <begin position="575"/>
        <end position="784"/>
    </location>
</feature>
<evidence type="ECO:0000256" key="1">
    <source>
        <dbReference type="ARBA" id="ARBA00022801"/>
    </source>
</evidence>
<organism evidence="5 6">
    <name type="scientific">Steinernema hermaphroditum</name>
    <dbReference type="NCBI Taxonomy" id="289476"/>
    <lineage>
        <taxon>Eukaryota</taxon>
        <taxon>Metazoa</taxon>
        <taxon>Ecdysozoa</taxon>
        <taxon>Nematoda</taxon>
        <taxon>Chromadorea</taxon>
        <taxon>Rhabditida</taxon>
        <taxon>Tylenchina</taxon>
        <taxon>Panagrolaimomorpha</taxon>
        <taxon>Strongyloidoidea</taxon>
        <taxon>Steinernematidae</taxon>
        <taxon>Steinernema</taxon>
    </lineage>
</organism>
<feature type="transmembrane region" description="Helical" evidence="3">
    <location>
        <begin position="69"/>
        <end position="94"/>
    </location>
</feature>
<evidence type="ECO:0000259" key="4">
    <source>
        <dbReference type="SMART" id="SM00477"/>
    </source>
</evidence>
<dbReference type="GO" id="GO:0016787">
    <property type="term" value="F:hydrolase activity"/>
    <property type="evidence" value="ECO:0007669"/>
    <property type="project" value="UniProtKB-KW"/>
</dbReference>
<dbReference type="InterPro" id="IPR017850">
    <property type="entry name" value="Alkaline_phosphatase_core_sf"/>
</dbReference>
<dbReference type="InterPro" id="IPR002591">
    <property type="entry name" value="Phosphodiest/P_Trfase"/>
</dbReference>
<dbReference type="InterPro" id="IPR020821">
    <property type="entry name" value="ENPP1-3/EXOG-like_nuc-like"/>
</dbReference>
<evidence type="ECO:0000256" key="2">
    <source>
        <dbReference type="ARBA" id="ARBA00023180"/>
    </source>
</evidence>
<evidence type="ECO:0000313" key="5">
    <source>
        <dbReference type="EMBL" id="KAK0411010.1"/>
    </source>
</evidence>
<dbReference type="GO" id="GO:0046872">
    <property type="term" value="F:metal ion binding"/>
    <property type="evidence" value="ECO:0007669"/>
    <property type="project" value="InterPro"/>
</dbReference>
<dbReference type="AlphaFoldDB" id="A0AA39HS19"/>
<dbReference type="PANTHER" id="PTHR10151">
    <property type="entry name" value="ECTONUCLEOTIDE PYROPHOSPHATASE/PHOSPHODIESTERASE"/>
    <property type="match status" value="1"/>
</dbReference>
<proteinExistence type="predicted"/>
<evidence type="ECO:0000256" key="3">
    <source>
        <dbReference type="SAM" id="Phobius"/>
    </source>
</evidence>